<dbReference type="EMBL" id="JZEX01000121">
    <property type="protein sequence ID" value="KKB11199.1"/>
    <property type="molecule type" value="Genomic_DNA"/>
</dbReference>
<evidence type="ECO:0000313" key="2">
    <source>
        <dbReference type="EMBL" id="KKB11199.1"/>
    </source>
</evidence>
<organism evidence="2 3">
    <name type="scientific">Devosia geojensis</name>
    <dbReference type="NCBI Taxonomy" id="443610"/>
    <lineage>
        <taxon>Bacteria</taxon>
        <taxon>Pseudomonadati</taxon>
        <taxon>Pseudomonadota</taxon>
        <taxon>Alphaproteobacteria</taxon>
        <taxon>Hyphomicrobiales</taxon>
        <taxon>Devosiaceae</taxon>
        <taxon>Devosia</taxon>
    </lineage>
</organism>
<dbReference type="InterPro" id="IPR036465">
    <property type="entry name" value="vWFA_dom_sf"/>
</dbReference>
<gene>
    <name evidence="2" type="ORF">VE25_13990</name>
</gene>
<feature type="region of interest" description="Disordered" evidence="1">
    <location>
        <begin position="1"/>
        <end position="26"/>
    </location>
</feature>
<dbReference type="STRING" id="443610.VE25_13990"/>
<keyword evidence="3" id="KW-1185">Reference proteome</keyword>
<feature type="compositionally biased region" description="Polar residues" evidence="1">
    <location>
        <begin position="15"/>
        <end position="26"/>
    </location>
</feature>
<dbReference type="OrthoDB" id="5430236at2"/>
<evidence type="ECO:0008006" key="4">
    <source>
        <dbReference type="Google" id="ProtNLM"/>
    </source>
</evidence>
<dbReference type="Proteomes" id="UP000033632">
    <property type="component" value="Unassembled WGS sequence"/>
</dbReference>
<proteinExistence type="predicted"/>
<feature type="compositionally biased region" description="Basic and acidic residues" evidence="1">
    <location>
        <begin position="1"/>
        <end position="13"/>
    </location>
</feature>
<protein>
    <recommendedName>
        <fullName evidence="4">VWA domain-containing protein</fullName>
    </recommendedName>
</protein>
<evidence type="ECO:0000313" key="3">
    <source>
        <dbReference type="Proteomes" id="UP000033632"/>
    </source>
</evidence>
<dbReference type="SUPFAM" id="SSF53300">
    <property type="entry name" value="vWA-like"/>
    <property type="match status" value="1"/>
</dbReference>
<dbReference type="RefSeq" id="WP_046109263.1">
    <property type="nucleotide sequence ID" value="NZ_JZEX01000121.1"/>
</dbReference>
<evidence type="ECO:0000256" key="1">
    <source>
        <dbReference type="SAM" id="MobiDB-lite"/>
    </source>
</evidence>
<dbReference type="PATRIC" id="fig|443610.3.peg.1041"/>
<accession>A0A0F5FQP8</accession>
<dbReference type="AlphaFoldDB" id="A0A0F5FQP8"/>
<comment type="caution">
    <text evidence="2">The sequence shown here is derived from an EMBL/GenBank/DDBJ whole genome shotgun (WGS) entry which is preliminary data.</text>
</comment>
<reference evidence="2 3" key="1">
    <citation type="submission" date="2015-03" db="EMBL/GenBank/DDBJ databases">
        <authorList>
            <person name="Hassan Y.I."/>
            <person name="Lepp D."/>
            <person name="Li X.-Z."/>
            <person name="Zhou T."/>
        </authorList>
    </citation>
    <scope>NUCLEOTIDE SEQUENCE [LARGE SCALE GENOMIC DNA]</scope>
    <source>
        <strain evidence="2 3">BD-c194</strain>
    </source>
</reference>
<name>A0A0F5FQP8_9HYPH</name>
<sequence>MGEKDRSLERRDQPGSVTNPGEGSSSSDIAAFVKQVGAMARPMGSGKGRLLFALDATMSRQPTWDLACQLQAEMFEAIPKGTLQVQLQYFRGFGECRASKWVVDASALARLMTGIECRGGNTQISKVFAHARAEHARQRINAVVYVGDAIEEDVDALADKAGQLGLLGCPMFVFQEGHDSRVEAAFREFARLTKGAYARFDSSAPRELAELLKAVAAYASGGRDLLRLQKSAPARALLEQLR</sequence>